<evidence type="ECO:0000259" key="3">
    <source>
        <dbReference type="Pfam" id="PF17039"/>
    </source>
</evidence>
<dbReference type="GO" id="GO:0032580">
    <property type="term" value="C:Golgi cisterna membrane"/>
    <property type="evidence" value="ECO:0007669"/>
    <property type="project" value="UniProtKB-SubCell"/>
</dbReference>
<organism evidence="4 5">
    <name type="scientific">Phlebotomus papatasi</name>
    <name type="common">Sandfly</name>
    <dbReference type="NCBI Taxonomy" id="29031"/>
    <lineage>
        <taxon>Eukaryota</taxon>
        <taxon>Metazoa</taxon>
        <taxon>Ecdysozoa</taxon>
        <taxon>Arthropoda</taxon>
        <taxon>Hexapoda</taxon>
        <taxon>Insecta</taxon>
        <taxon>Pterygota</taxon>
        <taxon>Neoptera</taxon>
        <taxon>Endopterygota</taxon>
        <taxon>Diptera</taxon>
        <taxon>Nematocera</taxon>
        <taxon>Psychodoidea</taxon>
        <taxon>Psychodidae</taxon>
        <taxon>Phlebotomus</taxon>
        <taxon>Phlebotomus</taxon>
    </lineage>
</organism>
<protein>
    <recommendedName>
        <fullName evidence="3">Fucosyltransferase N-terminal domain-containing protein</fullName>
    </recommendedName>
</protein>
<dbReference type="EnsemblMetazoa" id="PPAI007231-RA">
    <property type="protein sequence ID" value="PPAI007231-PA"/>
    <property type="gene ID" value="PPAI007231"/>
</dbReference>
<evidence type="ECO:0000313" key="4">
    <source>
        <dbReference type="EnsemblMetazoa" id="PPAI007231-PA"/>
    </source>
</evidence>
<proteinExistence type="predicted"/>
<dbReference type="EMBL" id="AJVK01059848">
    <property type="status" value="NOT_ANNOTATED_CDS"/>
    <property type="molecule type" value="Genomic_DNA"/>
</dbReference>
<keyword evidence="5" id="KW-1185">Reference proteome</keyword>
<dbReference type="SUPFAM" id="SSF53756">
    <property type="entry name" value="UDP-Glycosyltransferase/glycogen phosphorylase"/>
    <property type="match status" value="1"/>
</dbReference>
<keyword evidence="2" id="KW-0333">Golgi apparatus</keyword>
<dbReference type="GO" id="GO:0008417">
    <property type="term" value="F:fucosyltransferase activity"/>
    <property type="evidence" value="ECO:0007669"/>
    <property type="project" value="InterPro"/>
</dbReference>
<comment type="subcellular location">
    <subcellularLocation>
        <location evidence="1">Golgi apparatus</location>
        <location evidence="1">Golgi stack membrane</location>
        <topology evidence="1">Single-pass type II membrane protein</topology>
    </subcellularLocation>
</comment>
<dbReference type="AlphaFoldDB" id="A0A1B0EYA0"/>
<dbReference type="InterPro" id="IPR001503">
    <property type="entry name" value="Glyco_trans_10"/>
</dbReference>
<evidence type="ECO:0000256" key="2">
    <source>
        <dbReference type="ARBA" id="ARBA00023034"/>
    </source>
</evidence>
<dbReference type="VEuPathDB" id="VectorBase:PPAI007231"/>
<feature type="domain" description="Fucosyltransferase N-terminal" evidence="3">
    <location>
        <begin position="159"/>
        <end position="251"/>
    </location>
</feature>
<reference evidence="4" key="1">
    <citation type="submission" date="2022-08" db="UniProtKB">
        <authorList>
            <consortium name="EnsemblMetazoa"/>
        </authorList>
    </citation>
    <scope>IDENTIFICATION</scope>
    <source>
        <strain evidence="4">Israel</strain>
    </source>
</reference>
<dbReference type="Pfam" id="PF17039">
    <property type="entry name" value="Glyco_tran_10_N"/>
    <property type="match status" value="1"/>
</dbReference>
<name>A0A1B0EYA0_PHLPP</name>
<dbReference type="VEuPathDB" id="VectorBase:PPAPM1_000620"/>
<sequence length="251" mass="29344">MKIGIKITTMRFPKVSLKKCFLFTVAFAVLLLFGFTLREKDIWTSRTQHPLMPPKSQQNPEETQNIALLTHIPTTTVRSLYEDYDKTQDMDNSLFPEGNGRPWYFSNGVRYPAPARINRKTKKRVARLFPYEDSQNDRITNQLMFVPPNYEEIKQQGKLKTILLYNGLGPWNVRQGKDVFQHAKCPVSTCTLTANREHSATADMILFKDHYIPPGVTRQPHQIYMLYFLECPYHTQNIKFPSVFNWTATYR</sequence>
<evidence type="ECO:0000256" key="1">
    <source>
        <dbReference type="ARBA" id="ARBA00004447"/>
    </source>
</evidence>
<dbReference type="Proteomes" id="UP000092462">
    <property type="component" value="Unassembled WGS sequence"/>
</dbReference>
<accession>A0A1B0EYA0</accession>
<dbReference type="InterPro" id="IPR031481">
    <property type="entry name" value="Glyco_tran_10_N"/>
</dbReference>
<dbReference type="PANTHER" id="PTHR48438:SF1">
    <property type="entry name" value="ALPHA-(1,3)-FUCOSYLTRANSFERASE C-RELATED"/>
    <property type="match status" value="1"/>
</dbReference>
<evidence type="ECO:0000313" key="5">
    <source>
        <dbReference type="Proteomes" id="UP000092462"/>
    </source>
</evidence>
<dbReference type="PANTHER" id="PTHR48438">
    <property type="entry name" value="ALPHA-(1,3)-FUCOSYLTRANSFERASE C-RELATED"/>
    <property type="match status" value="1"/>
</dbReference>